<dbReference type="GeneID" id="81398712"/>
<dbReference type="Proteomes" id="UP001141434">
    <property type="component" value="Unassembled WGS sequence"/>
</dbReference>
<dbReference type="GO" id="GO:0008237">
    <property type="term" value="F:metallopeptidase activity"/>
    <property type="evidence" value="ECO:0007669"/>
    <property type="project" value="InterPro"/>
</dbReference>
<evidence type="ECO:0000256" key="1">
    <source>
        <dbReference type="SAM" id="SignalP"/>
    </source>
</evidence>
<organism evidence="2 3">
    <name type="scientific">Penicillium alfredii</name>
    <dbReference type="NCBI Taxonomy" id="1506179"/>
    <lineage>
        <taxon>Eukaryota</taxon>
        <taxon>Fungi</taxon>
        <taxon>Dikarya</taxon>
        <taxon>Ascomycota</taxon>
        <taxon>Pezizomycotina</taxon>
        <taxon>Eurotiomycetes</taxon>
        <taxon>Eurotiomycetidae</taxon>
        <taxon>Eurotiales</taxon>
        <taxon>Aspergillaceae</taxon>
        <taxon>Penicillium</taxon>
    </lineage>
</organism>
<keyword evidence="1" id="KW-0732">Signal</keyword>
<evidence type="ECO:0000313" key="3">
    <source>
        <dbReference type="Proteomes" id="UP001141434"/>
    </source>
</evidence>
<name>A0A9W9EMI9_9EURO</name>
<accession>A0A9W9EMI9</accession>
<dbReference type="EMBL" id="JAPMSZ010000011">
    <property type="protein sequence ID" value="KAJ5084439.1"/>
    <property type="molecule type" value="Genomic_DNA"/>
</dbReference>
<proteinExistence type="predicted"/>
<reference evidence="2" key="2">
    <citation type="journal article" date="2023" name="IMA Fungus">
        <title>Comparative genomic study of the Penicillium genus elucidates a diverse pangenome and 15 lateral gene transfer events.</title>
        <authorList>
            <person name="Petersen C."/>
            <person name="Sorensen T."/>
            <person name="Nielsen M.R."/>
            <person name="Sondergaard T.E."/>
            <person name="Sorensen J.L."/>
            <person name="Fitzpatrick D.A."/>
            <person name="Frisvad J.C."/>
            <person name="Nielsen K.L."/>
        </authorList>
    </citation>
    <scope>NUCLEOTIDE SEQUENCE</scope>
    <source>
        <strain evidence="2">IBT 34128</strain>
    </source>
</reference>
<comment type="caution">
    <text evidence="2">The sequence shown here is derived from an EMBL/GenBank/DDBJ whole genome shotgun (WGS) entry which is preliminary data.</text>
</comment>
<feature type="chain" id="PRO_5040895624" evidence="1">
    <location>
        <begin position="19"/>
        <end position="357"/>
    </location>
</feature>
<dbReference type="InterPro" id="IPR024079">
    <property type="entry name" value="MetalloPept_cat_dom_sf"/>
</dbReference>
<dbReference type="Gene3D" id="3.40.390.10">
    <property type="entry name" value="Collagenase (Catalytic Domain)"/>
    <property type="match status" value="1"/>
</dbReference>
<protein>
    <submittedName>
        <fullName evidence="2">Uncharacterized protein</fullName>
    </submittedName>
</protein>
<dbReference type="AlphaFoldDB" id="A0A9W9EMI9"/>
<dbReference type="RefSeq" id="XP_056507836.1">
    <property type="nucleotide sequence ID" value="XM_056659543.1"/>
</dbReference>
<keyword evidence="3" id="KW-1185">Reference proteome</keyword>
<feature type="signal peptide" evidence="1">
    <location>
        <begin position="1"/>
        <end position="18"/>
    </location>
</feature>
<gene>
    <name evidence="2" type="ORF">NUU61_009018</name>
</gene>
<reference evidence="2" key="1">
    <citation type="submission" date="2022-11" db="EMBL/GenBank/DDBJ databases">
        <authorList>
            <person name="Petersen C."/>
        </authorList>
    </citation>
    <scope>NUCLEOTIDE SEQUENCE</scope>
    <source>
        <strain evidence="2">IBT 34128</strain>
    </source>
</reference>
<sequence length="357" mass="40608">MLHHLVLSVLLLLLCCHSSPLPSAEQGSSLKPRAGVLRSSVTSPWPAIENTEEDYRIQYCFHTTGDKDIDGKVAGWFALAIDLWKSPPVVVNAGRIFKFPIEYKKLSSCPSVSKTNPFLAVYVTDGDQVFTTLDYHDDKEHKMEIGREFLDIDTSDSKKLHKRVGRIAHELGRNMGLPNDNQVSSKEYEIDCRNVNGYAEMEARDKDKADRACSDLSVAEELGWKEAIQLAPFTKRQIVSSPTGPWYWDYSKRKWNRRWDSRSIMVLSATSYGRKSRLTKTRKNVMRMKINHDPPPVNWYNGPSLYDLEALLKFYHAGNALNNLNGLVHQAGFKDFWSMEECGEDPPKYAGNRGIGF</sequence>
<evidence type="ECO:0000313" key="2">
    <source>
        <dbReference type="EMBL" id="KAJ5084439.1"/>
    </source>
</evidence>